<proteinExistence type="predicted"/>
<gene>
    <name evidence="1" type="ORF">SAMN04487993_1008227</name>
</gene>
<evidence type="ECO:0000313" key="1">
    <source>
        <dbReference type="EMBL" id="SDI70603.1"/>
    </source>
</evidence>
<protein>
    <submittedName>
        <fullName evidence="1">Uncharacterized protein</fullName>
    </submittedName>
</protein>
<dbReference type="Proteomes" id="UP000199093">
    <property type="component" value="Unassembled WGS sequence"/>
</dbReference>
<keyword evidence="2" id="KW-1185">Reference proteome</keyword>
<dbReference type="AlphaFoldDB" id="A0A1G8MRX5"/>
<evidence type="ECO:0000313" key="2">
    <source>
        <dbReference type="Proteomes" id="UP000199093"/>
    </source>
</evidence>
<reference evidence="1 2" key="1">
    <citation type="submission" date="2016-10" db="EMBL/GenBank/DDBJ databases">
        <authorList>
            <person name="de Groot N.N."/>
        </authorList>
    </citation>
    <scope>NUCLEOTIDE SEQUENCE [LARGE SCALE GENOMIC DNA]</scope>
    <source>
        <strain evidence="1 2">DSM 26424</strain>
    </source>
</reference>
<name>A0A1G8MRX5_9RHOB</name>
<accession>A0A1G8MRX5</accession>
<dbReference type="RefSeq" id="WP_089847025.1">
    <property type="nucleotide sequence ID" value="NZ_FNEJ01000008.1"/>
</dbReference>
<sequence>MTSSTRNVLILAAVALAMAAGAVGYNLALSRAPELAAAVKEDTRVTREWIAELEAQAAGPTNRAEFCDMVLETAGDILWQEQMEFEAAATEAMHEVYGD</sequence>
<organism evidence="1 2">
    <name type="scientific">Salipiger marinus</name>
    <dbReference type="NCBI Taxonomy" id="555512"/>
    <lineage>
        <taxon>Bacteria</taxon>
        <taxon>Pseudomonadati</taxon>
        <taxon>Pseudomonadota</taxon>
        <taxon>Alphaproteobacteria</taxon>
        <taxon>Rhodobacterales</taxon>
        <taxon>Roseobacteraceae</taxon>
        <taxon>Salipiger</taxon>
    </lineage>
</organism>
<dbReference type="EMBL" id="FNEJ01000008">
    <property type="protein sequence ID" value="SDI70603.1"/>
    <property type="molecule type" value="Genomic_DNA"/>
</dbReference>
<dbReference type="STRING" id="555512.SAMN04487993_1008227"/>